<evidence type="ECO:0000313" key="1">
    <source>
        <dbReference type="EMBL" id="OQW97847.1"/>
    </source>
</evidence>
<evidence type="ECO:0000313" key="2">
    <source>
        <dbReference type="Proteomes" id="UP000192491"/>
    </source>
</evidence>
<reference evidence="1 2" key="1">
    <citation type="submission" date="2017-01" db="EMBL/GenBank/DDBJ databases">
        <title>Novel large sulfur bacteria in the metagenomes of groundwater-fed chemosynthetic microbial mats in the Lake Huron basin.</title>
        <authorList>
            <person name="Sharrar A.M."/>
            <person name="Flood B.E."/>
            <person name="Bailey J.V."/>
            <person name="Jones D.S."/>
            <person name="Biddanda B."/>
            <person name="Ruberg S.A."/>
            <person name="Marcus D.N."/>
            <person name="Dick G.J."/>
        </authorList>
    </citation>
    <scope>NUCLEOTIDE SEQUENCE [LARGE SCALE GENOMIC DNA]</scope>
    <source>
        <strain evidence="1">A8</strain>
    </source>
</reference>
<accession>A0A1Y1Q720</accession>
<dbReference type="Proteomes" id="UP000192491">
    <property type="component" value="Unassembled WGS sequence"/>
</dbReference>
<gene>
    <name evidence="1" type="ORF">BWK73_53655</name>
</gene>
<proteinExistence type="predicted"/>
<dbReference type="EMBL" id="MTEJ01000787">
    <property type="protein sequence ID" value="OQW97847.1"/>
    <property type="molecule type" value="Genomic_DNA"/>
</dbReference>
<name>A0A1Y1Q720_9GAMM</name>
<comment type="caution">
    <text evidence="1">The sequence shown here is derived from an EMBL/GenBank/DDBJ whole genome shotgun (WGS) entry which is preliminary data.</text>
</comment>
<organism evidence="1 2">
    <name type="scientific">Thiothrix lacustris</name>
    <dbReference type="NCBI Taxonomy" id="525917"/>
    <lineage>
        <taxon>Bacteria</taxon>
        <taxon>Pseudomonadati</taxon>
        <taxon>Pseudomonadota</taxon>
        <taxon>Gammaproteobacteria</taxon>
        <taxon>Thiotrichales</taxon>
        <taxon>Thiotrichaceae</taxon>
        <taxon>Thiothrix</taxon>
    </lineage>
</organism>
<dbReference type="AlphaFoldDB" id="A0A1Y1Q720"/>
<protein>
    <submittedName>
        <fullName evidence="1">Uncharacterized protein</fullName>
    </submittedName>
</protein>
<sequence>MNSQSASMSEHQTIEWKEVWRDEYLKAYISYEGVQRVERLLGKHPSNPYNPLIANTFFRCGYIESWGVVSKRSTVNVNSGAFQHPCMITGCQA</sequence>